<feature type="region of interest" description="Disordered" evidence="1">
    <location>
        <begin position="98"/>
        <end position="151"/>
    </location>
</feature>
<sequence length="348" mass="37322">MVGGASQNDDDDNNEHQSTHVMSMPSGGAPAGPLRAGRPCGRLKLVASLEASTASLSRCLRLIVECTSSLSSPPASLRPSKPSPESFKAYPKIISRACKGGTNPRQSDPSTRQSVAPDVRPASGEDLGPCLFAPFMSEPKPEDGTRLYSPNRDRVGQKMINTVIVSRPTTSELYLLFGYIQRIHPQGSVLNQIIGPLKEDQAASEPCNAHRRTCQLDAVDEAEGSLRRPLPVDSRDEDALRGRSRGAAARGAALRAAKASQPARGTNPRPSDPSTRQSVAPDVRPASGEDLGPCLFALVTLTSHLRSLMDALSRLSHSSPSSPTYPPSDQKVHVRIQLRLRNMTLSIE</sequence>
<feature type="region of interest" description="Disordered" evidence="1">
    <location>
        <begin position="220"/>
        <end position="286"/>
    </location>
</feature>
<feature type="compositionally biased region" description="Polar residues" evidence="1">
    <location>
        <begin position="103"/>
        <end position="114"/>
    </location>
</feature>
<dbReference type="Proteomes" id="UP000266841">
    <property type="component" value="Unassembled WGS sequence"/>
</dbReference>
<name>K0SGH1_THAOC</name>
<dbReference type="AlphaFoldDB" id="K0SGH1"/>
<evidence type="ECO:0000256" key="1">
    <source>
        <dbReference type="SAM" id="MobiDB-lite"/>
    </source>
</evidence>
<dbReference type="EMBL" id="AGNL01017219">
    <property type="protein sequence ID" value="EJK64475.1"/>
    <property type="molecule type" value="Genomic_DNA"/>
</dbReference>
<keyword evidence="3" id="KW-1185">Reference proteome</keyword>
<evidence type="ECO:0000313" key="3">
    <source>
        <dbReference type="Proteomes" id="UP000266841"/>
    </source>
</evidence>
<reference evidence="2 3" key="1">
    <citation type="journal article" date="2012" name="Genome Biol.">
        <title>Genome and low-iron response of an oceanic diatom adapted to chronic iron limitation.</title>
        <authorList>
            <person name="Lommer M."/>
            <person name="Specht M."/>
            <person name="Roy A.S."/>
            <person name="Kraemer L."/>
            <person name="Andreson R."/>
            <person name="Gutowska M.A."/>
            <person name="Wolf J."/>
            <person name="Bergner S.V."/>
            <person name="Schilhabel M.B."/>
            <person name="Klostermeier U.C."/>
            <person name="Beiko R.G."/>
            <person name="Rosenstiel P."/>
            <person name="Hippler M."/>
            <person name="Laroche J."/>
        </authorList>
    </citation>
    <scope>NUCLEOTIDE SEQUENCE [LARGE SCALE GENOMIC DNA]</scope>
    <source>
        <strain evidence="2 3">CCMP1005</strain>
    </source>
</reference>
<feature type="compositionally biased region" description="Low complexity" evidence="1">
    <location>
        <begin position="27"/>
        <end position="36"/>
    </location>
</feature>
<protein>
    <submittedName>
        <fullName evidence="2">Uncharacterized protein</fullName>
    </submittedName>
</protein>
<proteinExistence type="predicted"/>
<evidence type="ECO:0000313" key="2">
    <source>
        <dbReference type="EMBL" id="EJK64475.1"/>
    </source>
</evidence>
<gene>
    <name evidence="2" type="ORF">THAOC_14786</name>
</gene>
<feature type="compositionally biased region" description="Basic and acidic residues" evidence="1">
    <location>
        <begin position="139"/>
        <end position="151"/>
    </location>
</feature>
<comment type="caution">
    <text evidence="2">The sequence shown here is derived from an EMBL/GenBank/DDBJ whole genome shotgun (WGS) entry which is preliminary data.</text>
</comment>
<feature type="compositionally biased region" description="Low complexity" evidence="1">
    <location>
        <begin position="245"/>
        <end position="260"/>
    </location>
</feature>
<accession>K0SGH1</accession>
<feature type="region of interest" description="Disordered" evidence="1">
    <location>
        <begin position="1"/>
        <end position="36"/>
    </location>
</feature>
<organism evidence="2 3">
    <name type="scientific">Thalassiosira oceanica</name>
    <name type="common">Marine diatom</name>
    <dbReference type="NCBI Taxonomy" id="159749"/>
    <lineage>
        <taxon>Eukaryota</taxon>
        <taxon>Sar</taxon>
        <taxon>Stramenopiles</taxon>
        <taxon>Ochrophyta</taxon>
        <taxon>Bacillariophyta</taxon>
        <taxon>Coscinodiscophyceae</taxon>
        <taxon>Thalassiosirophycidae</taxon>
        <taxon>Thalassiosirales</taxon>
        <taxon>Thalassiosiraceae</taxon>
        <taxon>Thalassiosira</taxon>
    </lineage>
</organism>
<feature type="compositionally biased region" description="Polar residues" evidence="1">
    <location>
        <begin position="268"/>
        <end position="278"/>
    </location>
</feature>